<dbReference type="STRING" id="1770053.SAMN05216551_103258"/>
<evidence type="ECO:0000256" key="8">
    <source>
        <dbReference type="ARBA" id="ARBA00023114"/>
    </source>
</evidence>
<dbReference type="PANTHER" id="PTHR34501:SF9">
    <property type="entry name" value="MAJOR OUTER MEMBRANE PROTEIN P.IA"/>
    <property type="match status" value="1"/>
</dbReference>
<dbReference type="GO" id="GO:0034220">
    <property type="term" value="P:monoatomic ion transmembrane transport"/>
    <property type="evidence" value="ECO:0007669"/>
    <property type="project" value="InterPro"/>
</dbReference>
<evidence type="ECO:0000259" key="12">
    <source>
        <dbReference type="Pfam" id="PF13609"/>
    </source>
</evidence>
<evidence type="ECO:0000256" key="4">
    <source>
        <dbReference type="ARBA" id="ARBA00022452"/>
    </source>
</evidence>
<dbReference type="InterPro" id="IPR001702">
    <property type="entry name" value="Porin_Gram-ve"/>
</dbReference>
<keyword evidence="3" id="KW-0813">Transport</keyword>
<dbReference type="InterPro" id="IPR002299">
    <property type="entry name" value="Porin_Neis"/>
</dbReference>
<feature type="signal peptide" evidence="11">
    <location>
        <begin position="1"/>
        <end position="20"/>
    </location>
</feature>
<dbReference type="CDD" id="cd00342">
    <property type="entry name" value="gram_neg_porins"/>
    <property type="match status" value="1"/>
</dbReference>
<evidence type="ECO:0000256" key="5">
    <source>
        <dbReference type="ARBA" id="ARBA00022692"/>
    </source>
</evidence>
<reference evidence="14" key="1">
    <citation type="submission" date="2016-09" db="EMBL/GenBank/DDBJ databases">
        <authorList>
            <person name="Varghese N."/>
            <person name="Submissions S."/>
        </authorList>
    </citation>
    <scope>NUCLEOTIDE SEQUENCE [LARGE SCALE GENOMIC DNA]</scope>
    <source>
        <strain evidence="14">JS23</strain>
    </source>
</reference>
<dbReference type="EMBL" id="FNLO01000003">
    <property type="protein sequence ID" value="SDV47736.1"/>
    <property type="molecule type" value="Genomic_DNA"/>
</dbReference>
<evidence type="ECO:0000256" key="6">
    <source>
        <dbReference type="ARBA" id="ARBA00022729"/>
    </source>
</evidence>
<keyword evidence="14" id="KW-1185">Reference proteome</keyword>
<dbReference type="PANTHER" id="PTHR34501">
    <property type="entry name" value="PROTEIN YDDL-RELATED"/>
    <property type="match status" value="1"/>
</dbReference>
<dbReference type="Proteomes" id="UP000243719">
    <property type="component" value="Unassembled WGS sequence"/>
</dbReference>
<dbReference type="GO" id="GO:0015288">
    <property type="term" value="F:porin activity"/>
    <property type="evidence" value="ECO:0007669"/>
    <property type="project" value="UniProtKB-KW"/>
</dbReference>
<keyword evidence="4" id="KW-1134">Transmembrane beta strand</keyword>
<dbReference type="Gene3D" id="2.40.160.10">
    <property type="entry name" value="Porin"/>
    <property type="match status" value="1"/>
</dbReference>
<keyword evidence="5" id="KW-0812">Transmembrane</keyword>
<feature type="chain" id="PRO_5017242859" evidence="11">
    <location>
        <begin position="21"/>
        <end position="399"/>
    </location>
</feature>
<protein>
    <submittedName>
        <fullName evidence="13">Outer membrane protein (Porin)</fullName>
    </submittedName>
</protein>
<dbReference type="SUPFAM" id="SSF56935">
    <property type="entry name" value="Porins"/>
    <property type="match status" value="1"/>
</dbReference>
<comment type="subunit">
    <text evidence="2">Homotrimer.</text>
</comment>
<dbReference type="Pfam" id="PF13609">
    <property type="entry name" value="Porin_4"/>
    <property type="match status" value="1"/>
</dbReference>
<sequence length="399" mass="42114">MKKTLTALAILSTFASAAQAQSSVTLYGIIDAGITYSNLQQTGDTVGRASKAFQMTSGNLYGSRWGLKGTEDLGGGTSALFALENGFNIYNGNFGQGGQMFGRQAYVGLTNERFGTLTLGRQYDSFSDFVGLYTVSNDWATAFGAHFGDIDNLNQSIRINNAIKYVSPSYAGFSFGGLFSLGGVAGDFSRNRAWSLAASYANGPLSIGAGYLNIHNPLTATGTGAYAPVTGNYEGSLPSNYANLQVASSMRAFGAGASYTWGPATFNVVWTRTKLVDSQYFVLESGGPSSDVRFDNYEVGAKYAVTGAWTVGASYTYTDGKADYLSLKPRFHQINLGTNYAISKRTSFYLVGTYQKAAGDGLAFNGTNAYVPLAATAALGAASGTDRQVTVTAGIKHAF</sequence>
<organism evidence="13 14">
    <name type="scientific">Chitinasiproducens palmae</name>
    <dbReference type="NCBI Taxonomy" id="1770053"/>
    <lineage>
        <taxon>Bacteria</taxon>
        <taxon>Pseudomonadati</taxon>
        <taxon>Pseudomonadota</taxon>
        <taxon>Betaproteobacteria</taxon>
        <taxon>Burkholderiales</taxon>
        <taxon>Burkholderiaceae</taxon>
        <taxon>Chitinasiproducens</taxon>
    </lineage>
</organism>
<keyword evidence="9" id="KW-0472">Membrane</keyword>
<evidence type="ECO:0000256" key="9">
    <source>
        <dbReference type="ARBA" id="ARBA00023136"/>
    </source>
</evidence>
<dbReference type="AlphaFoldDB" id="A0A1H2PMK3"/>
<evidence type="ECO:0000313" key="13">
    <source>
        <dbReference type="EMBL" id="SDV47736.1"/>
    </source>
</evidence>
<dbReference type="PRINTS" id="PR00184">
    <property type="entry name" value="NEISSPPORIN"/>
</dbReference>
<gene>
    <name evidence="13" type="ORF">SAMN05216551_103258</name>
</gene>
<comment type="subcellular location">
    <subcellularLocation>
        <location evidence="1">Cell outer membrane</location>
        <topology evidence="1">Multi-pass membrane protein</topology>
    </subcellularLocation>
</comment>
<evidence type="ECO:0000313" key="14">
    <source>
        <dbReference type="Proteomes" id="UP000243719"/>
    </source>
</evidence>
<evidence type="ECO:0000256" key="2">
    <source>
        <dbReference type="ARBA" id="ARBA00011233"/>
    </source>
</evidence>
<evidence type="ECO:0000256" key="10">
    <source>
        <dbReference type="ARBA" id="ARBA00023237"/>
    </source>
</evidence>
<keyword evidence="8" id="KW-0626">Porin</keyword>
<accession>A0A1H2PMK3</accession>
<dbReference type="InterPro" id="IPR033900">
    <property type="entry name" value="Gram_neg_porin_domain"/>
</dbReference>
<name>A0A1H2PMK3_9BURK</name>
<keyword evidence="7" id="KW-0406">Ion transport</keyword>
<evidence type="ECO:0000256" key="3">
    <source>
        <dbReference type="ARBA" id="ARBA00022448"/>
    </source>
</evidence>
<dbReference type="PRINTS" id="PR00182">
    <property type="entry name" value="ECOLNEIPORIN"/>
</dbReference>
<dbReference type="GO" id="GO:0009279">
    <property type="term" value="C:cell outer membrane"/>
    <property type="evidence" value="ECO:0007669"/>
    <property type="project" value="UniProtKB-SubCell"/>
</dbReference>
<dbReference type="InterPro" id="IPR050298">
    <property type="entry name" value="Gram-neg_bact_OMP"/>
</dbReference>
<keyword evidence="6 11" id="KW-0732">Signal</keyword>
<feature type="domain" description="Porin" evidence="12">
    <location>
        <begin position="7"/>
        <end position="356"/>
    </location>
</feature>
<dbReference type="RefSeq" id="WP_091906450.1">
    <property type="nucleotide sequence ID" value="NZ_FNLO01000003.1"/>
</dbReference>
<evidence type="ECO:0000256" key="7">
    <source>
        <dbReference type="ARBA" id="ARBA00023065"/>
    </source>
</evidence>
<dbReference type="GO" id="GO:0046930">
    <property type="term" value="C:pore complex"/>
    <property type="evidence" value="ECO:0007669"/>
    <property type="project" value="UniProtKB-KW"/>
</dbReference>
<keyword evidence="10" id="KW-0998">Cell outer membrane</keyword>
<proteinExistence type="predicted"/>
<evidence type="ECO:0000256" key="1">
    <source>
        <dbReference type="ARBA" id="ARBA00004571"/>
    </source>
</evidence>
<dbReference type="InterPro" id="IPR023614">
    <property type="entry name" value="Porin_dom_sf"/>
</dbReference>
<dbReference type="OrthoDB" id="8982743at2"/>
<evidence type="ECO:0000256" key="11">
    <source>
        <dbReference type="SAM" id="SignalP"/>
    </source>
</evidence>